<feature type="region of interest" description="Disordered" evidence="6">
    <location>
        <begin position="248"/>
        <end position="289"/>
    </location>
</feature>
<gene>
    <name evidence="8" type="ORF">M407DRAFT_105584</name>
</gene>
<dbReference type="Pfam" id="PF00172">
    <property type="entry name" value="Zn_clus"/>
    <property type="match status" value="1"/>
</dbReference>
<dbReference type="Pfam" id="PF04082">
    <property type="entry name" value="Fungal_trans"/>
    <property type="match status" value="1"/>
</dbReference>
<dbReference type="CDD" id="cd12148">
    <property type="entry name" value="fungal_TF_MHR"/>
    <property type="match status" value="1"/>
</dbReference>
<evidence type="ECO:0000313" key="8">
    <source>
        <dbReference type="EMBL" id="KIO32577.1"/>
    </source>
</evidence>
<feature type="region of interest" description="Disordered" evidence="6">
    <location>
        <begin position="58"/>
        <end position="192"/>
    </location>
</feature>
<dbReference type="GO" id="GO:0003677">
    <property type="term" value="F:DNA binding"/>
    <property type="evidence" value="ECO:0007669"/>
    <property type="project" value="UniProtKB-KW"/>
</dbReference>
<feature type="compositionally biased region" description="Low complexity" evidence="6">
    <location>
        <begin position="873"/>
        <end position="888"/>
    </location>
</feature>
<dbReference type="GO" id="GO:0008270">
    <property type="term" value="F:zinc ion binding"/>
    <property type="evidence" value="ECO:0007669"/>
    <property type="project" value="InterPro"/>
</dbReference>
<dbReference type="AlphaFoldDB" id="A0A0C3MFS9"/>
<feature type="compositionally biased region" description="Polar residues" evidence="6">
    <location>
        <begin position="120"/>
        <end position="134"/>
    </location>
</feature>
<dbReference type="SUPFAM" id="SSF57701">
    <property type="entry name" value="Zn2/Cys6 DNA-binding domain"/>
    <property type="match status" value="1"/>
</dbReference>
<evidence type="ECO:0000256" key="1">
    <source>
        <dbReference type="ARBA" id="ARBA00022723"/>
    </source>
</evidence>
<evidence type="ECO:0000259" key="7">
    <source>
        <dbReference type="PROSITE" id="PS50048"/>
    </source>
</evidence>
<feature type="region of interest" description="Disordered" evidence="6">
    <location>
        <begin position="868"/>
        <end position="890"/>
    </location>
</feature>
<keyword evidence="1" id="KW-0479">Metal-binding</keyword>
<dbReference type="STRING" id="1051891.A0A0C3MFS9"/>
<dbReference type="PANTHER" id="PTHR31668">
    <property type="entry name" value="GLUCOSE TRANSPORT TRANSCRIPTION REGULATOR RGT1-RELATED-RELATED"/>
    <property type="match status" value="1"/>
</dbReference>
<feature type="compositionally biased region" description="Low complexity" evidence="6">
    <location>
        <begin position="837"/>
        <end position="851"/>
    </location>
</feature>
<dbReference type="PROSITE" id="PS50048">
    <property type="entry name" value="ZN2_CY6_FUNGAL_2"/>
    <property type="match status" value="1"/>
</dbReference>
<feature type="compositionally biased region" description="Polar residues" evidence="6">
    <location>
        <begin position="751"/>
        <end position="760"/>
    </location>
</feature>
<dbReference type="InterPro" id="IPR036864">
    <property type="entry name" value="Zn2-C6_fun-type_DNA-bd_sf"/>
</dbReference>
<proteinExistence type="predicted"/>
<feature type="domain" description="Zn(2)-C6 fungal-type" evidence="7">
    <location>
        <begin position="195"/>
        <end position="229"/>
    </location>
</feature>
<dbReference type="Gene3D" id="4.10.240.10">
    <property type="entry name" value="Zn(2)-C6 fungal-type DNA-binding domain"/>
    <property type="match status" value="1"/>
</dbReference>
<feature type="region of interest" description="Disordered" evidence="6">
    <location>
        <begin position="751"/>
        <end position="772"/>
    </location>
</feature>
<evidence type="ECO:0000256" key="5">
    <source>
        <dbReference type="ARBA" id="ARBA00023242"/>
    </source>
</evidence>
<dbReference type="SMART" id="SM00906">
    <property type="entry name" value="Fungal_trans"/>
    <property type="match status" value="1"/>
</dbReference>
<evidence type="ECO:0000256" key="3">
    <source>
        <dbReference type="ARBA" id="ARBA00023125"/>
    </source>
</evidence>
<dbReference type="SMART" id="SM00066">
    <property type="entry name" value="GAL4"/>
    <property type="match status" value="1"/>
</dbReference>
<feature type="compositionally biased region" description="Low complexity" evidence="6">
    <location>
        <begin position="1026"/>
        <end position="1041"/>
    </location>
</feature>
<sequence length="1055" mass="113572">MNPTPNQGGQDSHNNHPQHHQQQHLPRHQTTFPPPPPTAFQQGALQYQLAQQQLQSSLYQAPYSPGGMAHQQQQSPFGTSSGYFRTFSQHSGSATPQGSTTAPPGTFREPQAIDSPAMASRTTPEASSSASHTAGPSPKGAPTPPSMSTLTSSSSIPGSSQAKRKRKDGKGKAGTVDQSEEDEAEKAKRTKTQRACDPCRRKKIRCDIIPDSEPAICQHCSQYRYDCTFYLPITETRFKKKRLEEAAAAASTSNGSTVDVKPVISRGPSGDEAPNGGIASASRVRGDLPMASAGESSKEVKIYGPTSLSFIMHSTPSIPVQAFENYDARYQETWEVGKTGDGFIQVTDHSPPQHPATLAKPLEYHRLDREVLASLINAYFQEVAPQFPVVSEAEFLSTPSPPPVLLYAICSVAAGRRGVPREVFDTLRAAVNQVIKTDDVLSTASVVNVQALLILGMSGDVHSVSIQSAMTAAWLRLGAAIRMAQDLGMHRAEAVKKNVELRRRLWGACVIADRWYGACFGHPFMIDVLDCDVRLPTPDDPNDISIAATKPNCYLAELIKLSILLGKVTKTIYSPSGLVHATDQIITQLLAELDSWKENLHPDLVFQGKDSILPAGLLHLFYTCVCMMFWRVFLRLSYRCPAHLKFSLTVPRWTQLVAWSKESIEWLDGHEECFDSWMFVAYAASSCALVQYHTWVRRRDPEAVKTLKLLRDCVQRWEASLHPGHMSARRKTAEIIILLYETTQLPQAAFNQPNNPQRLNPTVGVSDRPPGTENFRKLKFTKDPTRPGGGVFVADDKALAEAVISDLPLGTVVFVQAEDKDGRPASGVGPVNKVEDGAPNAAGGRSANSASDEVTSLMVNIAPLQTAFGGGPSSSNSTGGQSSAAAGSDNHNAQRFGSIFGPSSLWNSMPDLIAGQVPADFPVGAVDGFSGAIPATKPQPSTTVSNVNPSMNYNYAPVTSGAVNGWQQLGNGGVQVLNLLDQPLDGSVVPYQMLQGIPFDTFNTAGWDEYFARIASRDNAALPHHASGSNNAGRASSTPGNADGGNGGTGGGRTL</sequence>
<reference evidence="9" key="2">
    <citation type="submission" date="2015-01" db="EMBL/GenBank/DDBJ databases">
        <title>Evolutionary Origins and Diversification of the Mycorrhizal Mutualists.</title>
        <authorList>
            <consortium name="DOE Joint Genome Institute"/>
            <consortium name="Mycorrhizal Genomics Consortium"/>
            <person name="Kohler A."/>
            <person name="Kuo A."/>
            <person name="Nagy L.G."/>
            <person name="Floudas D."/>
            <person name="Copeland A."/>
            <person name="Barry K.W."/>
            <person name="Cichocki N."/>
            <person name="Veneault-Fourrey C."/>
            <person name="LaButti K."/>
            <person name="Lindquist E.A."/>
            <person name="Lipzen A."/>
            <person name="Lundell T."/>
            <person name="Morin E."/>
            <person name="Murat C."/>
            <person name="Riley R."/>
            <person name="Ohm R."/>
            <person name="Sun H."/>
            <person name="Tunlid A."/>
            <person name="Henrissat B."/>
            <person name="Grigoriev I.V."/>
            <person name="Hibbett D.S."/>
            <person name="Martin F."/>
        </authorList>
    </citation>
    <scope>NUCLEOTIDE SEQUENCE [LARGE SCALE GENOMIC DNA]</scope>
    <source>
        <strain evidence="9">MUT 4182</strain>
    </source>
</reference>
<dbReference type="InterPro" id="IPR007219">
    <property type="entry name" value="XnlR_reg_dom"/>
</dbReference>
<dbReference type="PANTHER" id="PTHR31668:SF26">
    <property type="entry name" value="GLUCOSE TRANSPORT TRANSCRIPTION REGULATOR RGT1-RELATED"/>
    <property type="match status" value="1"/>
</dbReference>
<dbReference type="EMBL" id="KN822954">
    <property type="protein sequence ID" value="KIO32577.1"/>
    <property type="molecule type" value="Genomic_DNA"/>
</dbReference>
<protein>
    <recommendedName>
        <fullName evidence="7">Zn(2)-C6 fungal-type domain-containing protein</fullName>
    </recommendedName>
</protein>
<name>A0A0C3MFS9_9AGAM</name>
<feature type="region of interest" description="Disordered" evidence="6">
    <location>
        <begin position="821"/>
        <end position="851"/>
    </location>
</feature>
<feature type="region of interest" description="Disordered" evidence="6">
    <location>
        <begin position="1"/>
        <end position="43"/>
    </location>
</feature>
<dbReference type="OrthoDB" id="4161332at2759"/>
<feature type="region of interest" description="Disordered" evidence="6">
    <location>
        <begin position="1022"/>
        <end position="1055"/>
    </location>
</feature>
<organism evidence="8 9">
    <name type="scientific">Tulasnella calospora MUT 4182</name>
    <dbReference type="NCBI Taxonomy" id="1051891"/>
    <lineage>
        <taxon>Eukaryota</taxon>
        <taxon>Fungi</taxon>
        <taxon>Dikarya</taxon>
        <taxon>Basidiomycota</taxon>
        <taxon>Agaricomycotina</taxon>
        <taxon>Agaricomycetes</taxon>
        <taxon>Cantharellales</taxon>
        <taxon>Tulasnellaceae</taxon>
        <taxon>Tulasnella</taxon>
    </lineage>
</organism>
<keyword evidence="4" id="KW-0804">Transcription</keyword>
<dbReference type="InterPro" id="IPR050797">
    <property type="entry name" value="Carb_Metab_Trans_Reg"/>
</dbReference>
<accession>A0A0C3MFS9</accession>
<evidence type="ECO:0000256" key="4">
    <source>
        <dbReference type="ARBA" id="ARBA00023163"/>
    </source>
</evidence>
<dbReference type="InterPro" id="IPR001138">
    <property type="entry name" value="Zn2Cys6_DnaBD"/>
</dbReference>
<feature type="compositionally biased region" description="Basic residues" evidence="6">
    <location>
        <begin position="16"/>
        <end position="27"/>
    </location>
</feature>
<dbReference type="PROSITE" id="PS00463">
    <property type="entry name" value="ZN2_CY6_FUNGAL_1"/>
    <property type="match status" value="1"/>
</dbReference>
<reference evidence="8 9" key="1">
    <citation type="submission" date="2014-04" db="EMBL/GenBank/DDBJ databases">
        <authorList>
            <consortium name="DOE Joint Genome Institute"/>
            <person name="Kuo A."/>
            <person name="Girlanda M."/>
            <person name="Perotto S."/>
            <person name="Kohler A."/>
            <person name="Nagy L.G."/>
            <person name="Floudas D."/>
            <person name="Copeland A."/>
            <person name="Barry K.W."/>
            <person name="Cichocki N."/>
            <person name="Veneault-Fourrey C."/>
            <person name="LaButti K."/>
            <person name="Lindquist E.A."/>
            <person name="Lipzen A."/>
            <person name="Lundell T."/>
            <person name="Morin E."/>
            <person name="Murat C."/>
            <person name="Sun H."/>
            <person name="Tunlid A."/>
            <person name="Henrissat B."/>
            <person name="Grigoriev I.V."/>
            <person name="Hibbett D.S."/>
            <person name="Martin F."/>
            <person name="Nordberg H.P."/>
            <person name="Cantor M.N."/>
            <person name="Hua S.X."/>
        </authorList>
    </citation>
    <scope>NUCLEOTIDE SEQUENCE [LARGE SCALE GENOMIC DNA]</scope>
    <source>
        <strain evidence="8 9">MUT 4182</strain>
    </source>
</reference>
<dbReference type="CDD" id="cd00067">
    <property type="entry name" value="GAL4"/>
    <property type="match status" value="1"/>
</dbReference>
<evidence type="ECO:0000313" key="9">
    <source>
        <dbReference type="Proteomes" id="UP000054248"/>
    </source>
</evidence>
<dbReference type="HOGENOM" id="CLU_006242_0_0_1"/>
<dbReference type="GO" id="GO:0000981">
    <property type="term" value="F:DNA-binding transcription factor activity, RNA polymerase II-specific"/>
    <property type="evidence" value="ECO:0007669"/>
    <property type="project" value="InterPro"/>
</dbReference>
<dbReference type="GO" id="GO:0006351">
    <property type="term" value="P:DNA-templated transcription"/>
    <property type="evidence" value="ECO:0007669"/>
    <property type="project" value="InterPro"/>
</dbReference>
<feature type="compositionally biased region" description="Gly residues" evidence="6">
    <location>
        <begin position="1042"/>
        <end position="1055"/>
    </location>
</feature>
<keyword evidence="2" id="KW-0805">Transcription regulation</keyword>
<keyword evidence="9" id="KW-1185">Reference proteome</keyword>
<dbReference type="Proteomes" id="UP000054248">
    <property type="component" value="Unassembled WGS sequence"/>
</dbReference>
<evidence type="ECO:0000256" key="6">
    <source>
        <dbReference type="SAM" id="MobiDB-lite"/>
    </source>
</evidence>
<feature type="compositionally biased region" description="Low complexity" evidence="6">
    <location>
        <begin position="146"/>
        <end position="160"/>
    </location>
</feature>
<feature type="compositionally biased region" description="Polar residues" evidence="6">
    <location>
        <begin position="70"/>
        <end position="103"/>
    </location>
</feature>
<keyword evidence="5" id="KW-0539">Nucleus</keyword>
<feature type="compositionally biased region" description="Polar residues" evidence="6">
    <location>
        <begin position="1"/>
        <end position="12"/>
    </location>
</feature>
<evidence type="ECO:0000256" key="2">
    <source>
        <dbReference type="ARBA" id="ARBA00023015"/>
    </source>
</evidence>
<keyword evidence="3" id="KW-0238">DNA-binding</keyword>